<dbReference type="Pfam" id="PF13490">
    <property type="entry name" value="zf-HC2"/>
    <property type="match status" value="1"/>
</dbReference>
<comment type="subcellular location">
    <subcellularLocation>
        <location evidence="2">Cell membrane</location>
    </subcellularLocation>
    <subcellularLocation>
        <location evidence="1">Membrane</location>
        <topology evidence="1">Single-pass membrane protein</topology>
    </subcellularLocation>
</comment>
<evidence type="ECO:0000259" key="12">
    <source>
        <dbReference type="Pfam" id="PF13490"/>
    </source>
</evidence>
<evidence type="ECO:0000259" key="11">
    <source>
        <dbReference type="Pfam" id="PF10099"/>
    </source>
</evidence>
<proteinExistence type="predicted"/>
<accession>A0ABW6XX55</accession>
<dbReference type="Gene3D" id="1.10.10.1320">
    <property type="entry name" value="Anti-sigma factor, zinc-finger domain"/>
    <property type="match status" value="1"/>
</dbReference>
<evidence type="ECO:0000256" key="1">
    <source>
        <dbReference type="ARBA" id="ARBA00004167"/>
    </source>
</evidence>
<dbReference type="RefSeq" id="WP_388309381.1">
    <property type="nucleotide sequence ID" value="NZ_JBIBDZ010000009.1"/>
</dbReference>
<evidence type="ECO:0000256" key="9">
    <source>
        <dbReference type="ARBA" id="ARBA00029829"/>
    </source>
</evidence>
<dbReference type="Pfam" id="PF10099">
    <property type="entry name" value="RskA_C"/>
    <property type="match status" value="1"/>
</dbReference>
<feature type="domain" description="Anti-sigma K factor RskA C-terminal" evidence="11">
    <location>
        <begin position="103"/>
        <end position="245"/>
    </location>
</feature>
<keyword evidence="14" id="KW-1185">Reference proteome</keyword>
<dbReference type="Proteomes" id="UP001602370">
    <property type="component" value="Unassembled WGS sequence"/>
</dbReference>
<gene>
    <name evidence="13" type="ORF">ACFY8C_27450</name>
</gene>
<evidence type="ECO:0000313" key="13">
    <source>
        <dbReference type="EMBL" id="MFF5922042.1"/>
    </source>
</evidence>
<evidence type="ECO:0000256" key="8">
    <source>
        <dbReference type="ARBA" id="ARBA00023163"/>
    </source>
</evidence>
<keyword evidence="4" id="KW-0812">Transmembrane</keyword>
<keyword evidence="6" id="KW-0805">Transcription regulation</keyword>
<dbReference type="InterPro" id="IPR051474">
    <property type="entry name" value="Anti-sigma-K/W_factor"/>
</dbReference>
<keyword evidence="7" id="KW-0472">Membrane</keyword>
<name>A0ABW6XX55_9ACTN</name>
<evidence type="ECO:0000256" key="7">
    <source>
        <dbReference type="ARBA" id="ARBA00023136"/>
    </source>
</evidence>
<dbReference type="InterPro" id="IPR018764">
    <property type="entry name" value="RskA_C"/>
</dbReference>
<keyword evidence="8" id="KW-0804">Transcription</keyword>
<evidence type="ECO:0000256" key="10">
    <source>
        <dbReference type="ARBA" id="ARBA00030803"/>
    </source>
</evidence>
<feature type="domain" description="Putative zinc-finger" evidence="12">
    <location>
        <begin position="13"/>
        <end position="38"/>
    </location>
</feature>
<sequence length="255" mass="26406">MTTPEDPHLSAAAYVLHALPPAEEAAFENHLAGCEVCRRDVVAFERTAARLAAAETAPVSEELRVRVMEQVSRTPQDRQRHTVRPRGGSLRRNGLRLALAASIAAAAALGAFAVREHEEADGARAQAALAQEQARTAGEAFAGVLTAPDATVHTGELADGAEAAVVVSRAQAKAAFTARDLPALPSGTVYELWYAGEAGDLRPAGLLDNTGDRATRVLDGPLGNAVAVGITVEPAGGSEQPTTEPLGIISISARA</sequence>
<dbReference type="InterPro" id="IPR027383">
    <property type="entry name" value="Znf_put"/>
</dbReference>
<dbReference type="PANTHER" id="PTHR37461">
    <property type="entry name" value="ANTI-SIGMA-K FACTOR RSKA"/>
    <property type="match status" value="1"/>
</dbReference>
<evidence type="ECO:0000313" key="14">
    <source>
        <dbReference type="Proteomes" id="UP001602370"/>
    </source>
</evidence>
<evidence type="ECO:0000256" key="5">
    <source>
        <dbReference type="ARBA" id="ARBA00022989"/>
    </source>
</evidence>
<dbReference type="EMBL" id="JBIBDZ010000009">
    <property type="protein sequence ID" value="MFF5922042.1"/>
    <property type="molecule type" value="Genomic_DNA"/>
</dbReference>
<reference evidence="13 14" key="1">
    <citation type="submission" date="2024-10" db="EMBL/GenBank/DDBJ databases">
        <title>The Natural Products Discovery Center: Release of the First 8490 Sequenced Strains for Exploring Actinobacteria Biosynthetic Diversity.</title>
        <authorList>
            <person name="Kalkreuter E."/>
            <person name="Kautsar S.A."/>
            <person name="Yang D."/>
            <person name="Bader C.D."/>
            <person name="Teijaro C.N."/>
            <person name="Fluegel L."/>
            <person name="Davis C.M."/>
            <person name="Simpson J.R."/>
            <person name="Lauterbach L."/>
            <person name="Steele A.D."/>
            <person name="Gui C."/>
            <person name="Meng S."/>
            <person name="Li G."/>
            <person name="Viehrig K."/>
            <person name="Ye F."/>
            <person name="Su P."/>
            <person name="Kiefer A.F."/>
            <person name="Nichols A."/>
            <person name="Cepeda A.J."/>
            <person name="Yan W."/>
            <person name="Fan B."/>
            <person name="Jiang Y."/>
            <person name="Adhikari A."/>
            <person name="Zheng C.-J."/>
            <person name="Schuster L."/>
            <person name="Cowan T.M."/>
            <person name="Smanski M.J."/>
            <person name="Chevrette M.G."/>
            <person name="De Carvalho L.P.S."/>
            <person name="Shen B."/>
        </authorList>
    </citation>
    <scope>NUCLEOTIDE SEQUENCE [LARGE SCALE GENOMIC DNA]</scope>
    <source>
        <strain evidence="13 14">NPDC012605</strain>
    </source>
</reference>
<evidence type="ECO:0000256" key="2">
    <source>
        <dbReference type="ARBA" id="ARBA00004236"/>
    </source>
</evidence>
<dbReference type="PANTHER" id="PTHR37461:SF1">
    <property type="entry name" value="ANTI-SIGMA-K FACTOR RSKA"/>
    <property type="match status" value="1"/>
</dbReference>
<keyword evidence="5" id="KW-1133">Transmembrane helix</keyword>
<evidence type="ECO:0000256" key="3">
    <source>
        <dbReference type="ARBA" id="ARBA00022475"/>
    </source>
</evidence>
<protein>
    <recommendedName>
        <fullName evidence="10">Regulator of SigK</fullName>
    </recommendedName>
    <alternativeName>
        <fullName evidence="9">Sigma-K anti-sigma factor RskA</fullName>
    </alternativeName>
</protein>
<organism evidence="13 14">
    <name type="scientific">Streptomyces flavochromogenes</name>
    <dbReference type="NCBI Taxonomy" id="68199"/>
    <lineage>
        <taxon>Bacteria</taxon>
        <taxon>Bacillati</taxon>
        <taxon>Actinomycetota</taxon>
        <taxon>Actinomycetes</taxon>
        <taxon>Kitasatosporales</taxon>
        <taxon>Streptomycetaceae</taxon>
        <taxon>Streptomyces</taxon>
    </lineage>
</organism>
<keyword evidence="3" id="KW-1003">Cell membrane</keyword>
<comment type="caution">
    <text evidence="13">The sequence shown here is derived from an EMBL/GenBank/DDBJ whole genome shotgun (WGS) entry which is preliminary data.</text>
</comment>
<evidence type="ECO:0000256" key="4">
    <source>
        <dbReference type="ARBA" id="ARBA00022692"/>
    </source>
</evidence>
<evidence type="ECO:0000256" key="6">
    <source>
        <dbReference type="ARBA" id="ARBA00023015"/>
    </source>
</evidence>
<dbReference type="InterPro" id="IPR041916">
    <property type="entry name" value="Anti_sigma_zinc_sf"/>
</dbReference>